<gene>
    <name evidence="1" type="ORF">DEA37_0015015</name>
</gene>
<evidence type="ECO:0000313" key="1">
    <source>
        <dbReference type="EMBL" id="KAA3675705.1"/>
    </source>
</evidence>
<dbReference type="GO" id="GO:0009249">
    <property type="term" value="P:protein lipoylation"/>
    <property type="evidence" value="ECO:0007669"/>
    <property type="project" value="TreeGrafter"/>
</dbReference>
<dbReference type="InterPro" id="IPR002930">
    <property type="entry name" value="GCV_H"/>
</dbReference>
<protein>
    <submittedName>
        <fullName evidence="1">Glycine cleavage system H protein</fullName>
    </submittedName>
</protein>
<organism evidence="1 2">
    <name type="scientific">Paragonimus westermani</name>
    <dbReference type="NCBI Taxonomy" id="34504"/>
    <lineage>
        <taxon>Eukaryota</taxon>
        <taxon>Metazoa</taxon>
        <taxon>Spiralia</taxon>
        <taxon>Lophotrochozoa</taxon>
        <taxon>Platyhelminthes</taxon>
        <taxon>Trematoda</taxon>
        <taxon>Digenea</taxon>
        <taxon>Plagiorchiida</taxon>
        <taxon>Troglotremata</taxon>
        <taxon>Troglotrematidae</taxon>
        <taxon>Paragonimus</taxon>
    </lineage>
</organism>
<dbReference type="Pfam" id="PF01597">
    <property type="entry name" value="GCV_H"/>
    <property type="match status" value="1"/>
</dbReference>
<dbReference type="InterPro" id="IPR033753">
    <property type="entry name" value="GCV_H/Fam206"/>
</dbReference>
<dbReference type="PANTHER" id="PTHR11715">
    <property type="entry name" value="GLYCINE CLEAVAGE SYSTEM H PROTEIN"/>
    <property type="match status" value="1"/>
</dbReference>
<dbReference type="Proteomes" id="UP000324629">
    <property type="component" value="Unassembled WGS sequence"/>
</dbReference>
<dbReference type="InterPro" id="IPR011053">
    <property type="entry name" value="Single_hybrid_motif"/>
</dbReference>
<dbReference type="GO" id="GO:0019464">
    <property type="term" value="P:glycine decarboxylation via glycine cleavage system"/>
    <property type="evidence" value="ECO:0007669"/>
    <property type="project" value="InterPro"/>
</dbReference>
<dbReference type="GO" id="GO:0005737">
    <property type="term" value="C:cytoplasm"/>
    <property type="evidence" value="ECO:0007669"/>
    <property type="project" value="TreeGrafter"/>
</dbReference>
<dbReference type="Gene3D" id="2.40.50.100">
    <property type="match status" value="2"/>
</dbReference>
<keyword evidence="2" id="KW-1185">Reference proteome</keyword>
<dbReference type="AlphaFoldDB" id="A0A5J4NJI2"/>
<sequence length="107" mass="12505">MAFVSFLHQSDDNQVIHVFYTYYLDADFYFTAKHEWIKVDECAKLGTVGISEYAEQKLGDIVFVELPEKDDKVTFDGWLFKMKLSNISELAKLMTPEKYKVYLETDA</sequence>
<comment type="caution">
    <text evidence="1">The sequence shown here is derived from an EMBL/GenBank/DDBJ whole genome shotgun (WGS) entry which is preliminary data.</text>
</comment>
<name>A0A5J4NJI2_9TREM</name>
<dbReference type="SUPFAM" id="SSF51230">
    <property type="entry name" value="Single hybrid motif"/>
    <property type="match status" value="1"/>
</dbReference>
<proteinExistence type="predicted"/>
<accession>A0A5J4NJI2</accession>
<dbReference type="EMBL" id="QNGE01002365">
    <property type="protein sequence ID" value="KAA3675705.1"/>
    <property type="molecule type" value="Genomic_DNA"/>
</dbReference>
<dbReference type="PANTHER" id="PTHR11715:SF3">
    <property type="entry name" value="GLYCINE CLEAVAGE SYSTEM H PROTEIN-RELATED"/>
    <property type="match status" value="1"/>
</dbReference>
<evidence type="ECO:0000313" key="2">
    <source>
        <dbReference type="Proteomes" id="UP000324629"/>
    </source>
</evidence>
<reference evidence="1 2" key="1">
    <citation type="journal article" date="2019" name="Gigascience">
        <title>Whole-genome sequence of the oriental lung fluke Paragonimus westermani.</title>
        <authorList>
            <person name="Oey H."/>
            <person name="Zakrzewski M."/>
            <person name="Narain K."/>
            <person name="Devi K.R."/>
            <person name="Agatsuma T."/>
            <person name="Nawaratna S."/>
            <person name="Gobert G.N."/>
            <person name="Jones M.K."/>
            <person name="Ragan M.A."/>
            <person name="McManus D.P."/>
            <person name="Krause L."/>
        </authorList>
    </citation>
    <scope>NUCLEOTIDE SEQUENCE [LARGE SCALE GENOMIC DNA]</scope>
    <source>
        <strain evidence="1 2">IND2009</strain>
    </source>
</reference>
<dbReference type="GO" id="GO:0005960">
    <property type="term" value="C:glycine cleavage complex"/>
    <property type="evidence" value="ECO:0007669"/>
    <property type="project" value="InterPro"/>
</dbReference>